<proteinExistence type="predicted"/>
<evidence type="ECO:0000313" key="1">
    <source>
        <dbReference type="EMBL" id="MCL6294225.1"/>
    </source>
</evidence>
<accession>A0ABT0QB70</accession>
<keyword evidence="2" id="KW-1185">Reference proteome</keyword>
<dbReference type="Proteomes" id="UP001165381">
    <property type="component" value="Unassembled WGS sequence"/>
</dbReference>
<gene>
    <name evidence="1" type="ORF">M3P09_04430</name>
</gene>
<name>A0ABT0QB70_9FLAO</name>
<dbReference type="EMBL" id="JAMFLZ010000002">
    <property type="protein sequence ID" value="MCL6294225.1"/>
    <property type="molecule type" value="Genomic_DNA"/>
</dbReference>
<sequence length="73" mass="8460">MESDVQSSFSGKLLDLAIDRDIINQKQYEDMWGVNVHRWLFGDDEIAKQTLINRIINLLHTHPTFNLLCISST</sequence>
<reference evidence="1" key="1">
    <citation type="submission" date="2022-05" db="EMBL/GenBank/DDBJ databases">
        <authorList>
            <person name="Park J.-S."/>
        </authorList>
    </citation>
    <scope>NUCLEOTIDE SEQUENCE</scope>
    <source>
        <strain evidence="1">2012CJ34-3</strain>
    </source>
</reference>
<comment type="caution">
    <text evidence="1">The sequence shown here is derived from an EMBL/GenBank/DDBJ whole genome shotgun (WGS) entry which is preliminary data.</text>
</comment>
<evidence type="ECO:0000313" key="2">
    <source>
        <dbReference type="Proteomes" id="UP001165381"/>
    </source>
</evidence>
<organism evidence="1 2">
    <name type="scientific">Jejuia spongiicola</name>
    <dbReference type="NCBI Taxonomy" id="2942207"/>
    <lineage>
        <taxon>Bacteria</taxon>
        <taxon>Pseudomonadati</taxon>
        <taxon>Bacteroidota</taxon>
        <taxon>Flavobacteriia</taxon>
        <taxon>Flavobacteriales</taxon>
        <taxon>Flavobacteriaceae</taxon>
        <taxon>Jejuia</taxon>
    </lineage>
</organism>
<dbReference type="RefSeq" id="WP_099564415.1">
    <property type="nucleotide sequence ID" value="NZ_JAMFLZ010000002.1"/>
</dbReference>
<protein>
    <submittedName>
        <fullName evidence="1">Uncharacterized protein</fullName>
    </submittedName>
</protein>